<dbReference type="GO" id="GO:0009813">
    <property type="term" value="P:flavonoid biosynthetic process"/>
    <property type="evidence" value="ECO:0007669"/>
    <property type="project" value="UniProtKB-UniPathway"/>
</dbReference>
<dbReference type="InterPro" id="IPR016089">
    <property type="entry name" value="Chalcone_isomerase_bundle_sf"/>
</dbReference>
<dbReference type="FunCoup" id="A0A6P3ZDQ5">
    <property type="interactions" value="752"/>
</dbReference>
<evidence type="ECO:0000256" key="7">
    <source>
        <dbReference type="RuleBase" id="RU361158"/>
    </source>
</evidence>
<gene>
    <name evidence="10" type="primary">LOC107413577</name>
</gene>
<keyword evidence="4" id="KW-0284">Flavonoid biosynthesis</keyword>
<dbReference type="Gene3D" id="3.50.70.10">
    <property type="match status" value="1"/>
</dbReference>
<dbReference type="AlphaFoldDB" id="A0A6P3ZDQ5"/>
<organism evidence="9 10">
    <name type="scientific">Ziziphus jujuba</name>
    <name type="common">Chinese jujube</name>
    <name type="synonym">Ziziphus sativa</name>
    <dbReference type="NCBI Taxonomy" id="326968"/>
    <lineage>
        <taxon>Eukaryota</taxon>
        <taxon>Viridiplantae</taxon>
        <taxon>Streptophyta</taxon>
        <taxon>Embryophyta</taxon>
        <taxon>Tracheophyta</taxon>
        <taxon>Spermatophyta</taxon>
        <taxon>Magnoliopsida</taxon>
        <taxon>eudicotyledons</taxon>
        <taxon>Gunneridae</taxon>
        <taxon>Pentapetalae</taxon>
        <taxon>rosids</taxon>
        <taxon>fabids</taxon>
        <taxon>Rosales</taxon>
        <taxon>Rhamnaceae</taxon>
        <taxon>Paliureae</taxon>
        <taxon>Ziziphus</taxon>
    </lineage>
</organism>
<evidence type="ECO:0000256" key="1">
    <source>
        <dbReference type="ARBA" id="ARBA00004966"/>
    </source>
</evidence>
<dbReference type="PANTHER" id="PTHR28039:SF8">
    <property type="entry name" value="CHALCONE--FLAVANONE ISOMERASE 1-RELATED"/>
    <property type="match status" value="1"/>
</dbReference>
<reference evidence="10" key="1">
    <citation type="submission" date="2025-08" db="UniProtKB">
        <authorList>
            <consortium name="RefSeq"/>
        </authorList>
    </citation>
    <scope>IDENTIFICATION</scope>
    <source>
        <tissue evidence="10">Seedling</tissue>
    </source>
</reference>
<dbReference type="InParanoid" id="A0A6P3ZDQ5"/>
<dbReference type="InterPro" id="IPR016088">
    <property type="entry name" value="Chalcone_isomerase_3-sand"/>
</dbReference>
<feature type="domain" description="Chalcone isomerase" evidence="8">
    <location>
        <begin position="12"/>
        <end position="214"/>
    </location>
</feature>
<dbReference type="Proteomes" id="UP001652623">
    <property type="component" value="Chromosome 8"/>
</dbReference>
<dbReference type="UniPathway" id="UPA00154"/>
<protein>
    <recommendedName>
        <fullName evidence="7">Chalcone-flavonone isomerase family protein</fullName>
    </recommendedName>
</protein>
<dbReference type="KEGG" id="zju:107413577"/>
<dbReference type="Pfam" id="PF02431">
    <property type="entry name" value="Chalcone"/>
    <property type="match status" value="1"/>
</dbReference>
<dbReference type="InterPro" id="IPR044164">
    <property type="entry name" value="CFI"/>
</dbReference>
<evidence type="ECO:0000313" key="9">
    <source>
        <dbReference type="Proteomes" id="UP001652623"/>
    </source>
</evidence>
<dbReference type="InterPro" id="IPR016087">
    <property type="entry name" value="Chalcone_isomerase"/>
</dbReference>
<comment type="function">
    <text evidence="5">Catalyzes the intramolecular cyclization of bicyclic chalcones into tricyclic (S)-flavanones. Responsible for the isomerization of 4,2',4',6'-tetrahydroxychalcone (also termed chalcone) into naringenin.</text>
</comment>
<evidence type="ECO:0000256" key="6">
    <source>
        <dbReference type="ARBA" id="ARBA00034056"/>
    </source>
</evidence>
<dbReference type="GO" id="GO:0045430">
    <property type="term" value="F:chalcone isomerase activity"/>
    <property type="evidence" value="ECO:0007669"/>
    <property type="project" value="UniProtKB-EC"/>
</dbReference>
<accession>A0A6P3ZDQ5</accession>
<evidence type="ECO:0000256" key="4">
    <source>
        <dbReference type="ARBA" id="ARBA00023241"/>
    </source>
</evidence>
<dbReference type="RefSeq" id="XP_015877049.3">
    <property type="nucleotide sequence ID" value="XM_016021563.4"/>
</dbReference>
<comment type="similarity">
    <text evidence="2 7">Belongs to the chalcone isomerase family.</text>
</comment>
<comment type="pathway">
    <text evidence="1">Secondary metabolite biosynthesis; flavonoid biosynthesis.</text>
</comment>
<proteinExistence type="inferred from homology"/>
<dbReference type="GeneID" id="107413577"/>
<evidence type="ECO:0000259" key="8">
    <source>
        <dbReference type="Pfam" id="PF02431"/>
    </source>
</evidence>
<evidence type="ECO:0000256" key="5">
    <source>
        <dbReference type="ARBA" id="ARBA00025429"/>
    </source>
</evidence>
<evidence type="ECO:0000256" key="3">
    <source>
        <dbReference type="ARBA" id="ARBA00023235"/>
    </source>
</evidence>
<sequence length="256" mass="27803">MAPALSITGINVDSVKFPATAKPPGSTNTLFLGGAGVRGLNIEGNFVKFTAIGVYLEESAVPWLAAKWKGKTLEELLESDEFSRDIVTGPFEKFTRVTMILPLTGVQYSEKLSENCVNIWKSFGIYTDSEAKAIEKFLEVFKPHTFPPGSSILFTLSPKGSFTVSFSKDDSLPEVGNVVIENKLLSEAILESIIGKQGVSPQARKTLAERLFELFKLDNSGDGNIAAATHGKVEVTKKVLEGKMTKEVEQLGNKIV</sequence>
<dbReference type="SUPFAM" id="SSF54626">
    <property type="entry name" value="Chalcone isomerase"/>
    <property type="match status" value="1"/>
</dbReference>
<dbReference type="Gene3D" id="1.10.890.20">
    <property type="match status" value="1"/>
</dbReference>
<name>A0A6P3ZDQ5_ZIZJJ</name>
<evidence type="ECO:0000256" key="2">
    <source>
        <dbReference type="ARBA" id="ARBA00007166"/>
    </source>
</evidence>
<evidence type="ECO:0000313" key="10">
    <source>
        <dbReference type="RefSeq" id="XP_015877049.3"/>
    </source>
</evidence>
<keyword evidence="3 10" id="KW-0413">Isomerase</keyword>
<dbReference type="InterPro" id="IPR036298">
    <property type="entry name" value="Chalcone_isomerase_sf"/>
</dbReference>
<keyword evidence="9" id="KW-1185">Reference proteome</keyword>
<dbReference type="PANTHER" id="PTHR28039">
    <property type="entry name" value="CHALCONE--FLAVONONE ISOMERASE 1-RELATED"/>
    <property type="match status" value="1"/>
</dbReference>
<comment type="catalytic activity">
    <reaction evidence="6">
        <text>a chalcone = a flavanone.</text>
        <dbReference type="EC" id="5.5.1.6"/>
    </reaction>
</comment>